<evidence type="ECO:0000256" key="1">
    <source>
        <dbReference type="ARBA" id="ARBA00006484"/>
    </source>
</evidence>
<evidence type="ECO:0000259" key="4">
    <source>
        <dbReference type="SMART" id="SM00822"/>
    </source>
</evidence>
<dbReference type="InterPro" id="IPR020904">
    <property type="entry name" value="Sc_DH/Rdtase_CS"/>
</dbReference>
<name>A0A3N0VE49_9GAMM</name>
<dbReference type="PRINTS" id="PR00080">
    <property type="entry name" value="SDRFAMILY"/>
</dbReference>
<feature type="domain" description="Ketoreductase" evidence="4">
    <location>
        <begin position="7"/>
        <end position="193"/>
    </location>
</feature>
<dbReference type="PROSITE" id="PS51257">
    <property type="entry name" value="PROKAR_LIPOPROTEIN"/>
    <property type="match status" value="1"/>
</dbReference>
<comment type="caution">
    <text evidence="5">The sequence shown here is derived from an EMBL/GenBank/DDBJ whole genome shotgun (WGS) entry which is preliminary data.</text>
</comment>
<dbReference type="Gene3D" id="3.40.50.720">
    <property type="entry name" value="NAD(P)-binding Rossmann-like Domain"/>
    <property type="match status" value="1"/>
</dbReference>
<evidence type="ECO:0000256" key="3">
    <source>
        <dbReference type="RuleBase" id="RU000363"/>
    </source>
</evidence>
<proteinExistence type="inferred from homology"/>
<protein>
    <submittedName>
        <fullName evidence="5">SDR family NAD(P)-dependent oxidoreductase</fullName>
    </submittedName>
</protein>
<dbReference type="CDD" id="cd05233">
    <property type="entry name" value="SDR_c"/>
    <property type="match status" value="1"/>
</dbReference>
<evidence type="ECO:0000313" key="5">
    <source>
        <dbReference type="EMBL" id="ROH91029.1"/>
    </source>
</evidence>
<dbReference type="PROSITE" id="PS00061">
    <property type="entry name" value="ADH_SHORT"/>
    <property type="match status" value="1"/>
</dbReference>
<dbReference type="PANTHER" id="PTHR43391:SF82">
    <property type="entry name" value="OXIDOREDUCTASE SADH-RELATED"/>
    <property type="match status" value="1"/>
</dbReference>
<evidence type="ECO:0000256" key="2">
    <source>
        <dbReference type="ARBA" id="ARBA00023002"/>
    </source>
</evidence>
<accession>A0A3N0VE49</accession>
<sequence>MKSFQNKVAAITGAGSGIGRALAINLAGQGCALALSDVNSAGLAETAKACEAKGVKVTQTKVDVANRDAIYAWAEASAKAHGQINLVFNNAGVALGAAVDGMKFEDFRWIMDINFWGVVHGSQAFLPYLKASGDGHIINISSIFGIIGVPSQSAYNASKFAVRGFTEALRIELDMAKSPVSTTCVHPGGIKTNIARAARFDDNMKALIGQEAEQGKARFEKMFITTPETAAETILKGVRRNSRRVLIGPDAVAVDLMQRLLPTGYQKLVGLGTKLQMSKGK</sequence>
<dbReference type="RefSeq" id="WP_123211484.1">
    <property type="nucleotide sequence ID" value="NZ_RJVO01000003.1"/>
</dbReference>
<dbReference type="InParanoid" id="A0A3N0VE49"/>
<dbReference type="SMART" id="SM00822">
    <property type="entry name" value="PKS_KR"/>
    <property type="match status" value="1"/>
</dbReference>
<dbReference type="AlphaFoldDB" id="A0A3N0VE49"/>
<keyword evidence="6" id="KW-1185">Reference proteome</keyword>
<dbReference type="EMBL" id="RJVO01000003">
    <property type="protein sequence ID" value="ROH91029.1"/>
    <property type="molecule type" value="Genomic_DNA"/>
</dbReference>
<dbReference type="Proteomes" id="UP000282106">
    <property type="component" value="Unassembled WGS sequence"/>
</dbReference>
<organism evidence="5 6">
    <name type="scientific">Stagnimonas aquatica</name>
    <dbReference type="NCBI Taxonomy" id="2689987"/>
    <lineage>
        <taxon>Bacteria</taxon>
        <taxon>Pseudomonadati</taxon>
        <taxon>Pseudomonadota</taxon>
        <taxon>Gammaproteobacteria</taxon>
        <taxon>Nevskiales</taxon>
        <taxon>Nevskiaceae</taxon>
        <taxon>Stagnimonas</taxon>
    </lineage>
</organism>
<dbReference type="Pfam" id="PF00106">
    <property type="entry name" value="adh_short"/>
    <property type="match status" value="1"/>
</dbReference>
<dbReference type="InterPro" id="IPR036291">
    <property type="entry name" value="NAD(P)-bd_dom_sf"/>
</dbReference>
<dbReference type="InterPro" id="IPR057326">
    <property type="entry name" value="KR_dom"/>
</dbReference>
<evidence type="ECO:0000313" key="6">
    <source>
        <dbReference type="Proteomes" id="UP000282106"/>
    </source>
</evidence>
<dbReference type="PRINTS" id="PR00081">
    <property type="entry name" value="GDHRDH"/>
</dbReference>
<comment type="similarity">
    <text evidence="1 3">Belongs to the short-chain dehydrogenases/reductases (SDR) family.</text>
</comment>
<keyword evidence="2" id="KW-0560">Oxidoreductase</keyword>
<gene>
    <name evidence="5" type="ORF">ED208_08655</name>
</gene>
<dbReference type="PANTHER" id="PTHR43391">
    <property type="entry name" value="RETINOL DEHYDROGENASE-RELATED"/>
    <property type="match status" value="1"/>
</dbReference>
<dbReference type="InterPro" id="IPR002347">
    <property type="entry name" value="SDR_fam"/>
</dbReference>
<reference evidence="5 6" key="1">
    <citation type="submission" date="2018-10" db="EMBL/GenBank/DDBJ databases">
        <authorList>
            <person name="Chen W.-M."/>
        </authorList>
    </citation>
    <scope>NUCLEOTIDE SEQUENCE [LARGE SCALE GENOMIC DNA]</scope>
    <source>
        <strain evidence="5 6">THS-13</strain>
    </source>
</reference>
<dbReference type="GO" id="GO:0016491">
    <property type="term" value="F:oxidoreductase activity"/>
    <property type="evidence" value="ECO:0007669"/>
    <property type="project" value="UniProtKB-KW"/>
</dbReference>
<dbReference type="SUPFAM" id="SSF51735">
    <property type="entry name" value="NAD(P)-binding Rossmann-fold domains"/>
    <property type="match status" value="1"/>
</dbReference>